<dbReference type="InterPro" id="IPR012674">
    <property type="entry name" value="Calycin"/>
</dbReference>
<dbReference type="SUPFAM" id="SSF50814">
    <property type="entry name" value="Lipocalins"/>
    <property type="match status" value="1"/>
</dbReference>
<dbReference type="InterPro" id="IPR002970">
    <property type="entry name" value="Tick_his-bd"/>
</dbReference>
<organism evidence="2">
    <name type="scientific">Amblyomma maculatum</name>
    <name type="common">Gulf Coast tick</name>
    <dbReference type="NCBI Taxonomy" id="34609"/>
    <lineage>
        <taxon>Eukaryota</taxon>
        <taxon>Metazoa</taxon>
        <taxon>Ecdysozoa</taxon>
        <taxon>Arthropoda</taxon>
        <taxon>Chelicerata</taxon>
        <taxon>Arachnida</taxon>
        <taxon>Acari</taxon>
        <taxon>Parasitiformes</taxon>
        <taxon>Ixodida</taxon>
        <taxon>Ixodoidea</taxon>
        <taxon>Ixodidae</taxon>
        <taxon>Amblyomminae</taxon>
        <taxon>Amblyomma</taxon>
    </lineage>
</organism>
<keyword evidence="1" id="KW-0732">Signal</keyword>
<protein>
    <recommendedName>
        <fullName evidence="3">Lipocalin/cytosolic fatty-acid binding domain-containing protein</fullName>
    </recommendedName>
</protein>
<dbReference type="GO" id="GO:0043176">
    <property type="term" value="F:amine binding"/>
    <property type="evidence" value="ECO:0007669"/>
    <property type="project" value="InterPro"/>
</dbReference>
<dbReference type="AlphaFoldDB" id="G3MQN9"/>
<reference evidence="2" key="1">
    <citation type="journal article" date="2011" name="PLoS ONE">
        <title>A deep insight into the sialotranscriptome of the gulf coast tick, Amblyomma maculatum.</title>
        <authorList>
            <person name="Karim S."/>
            <person name="Singh P."/>
            <person name="Ribeiro J.M."/>
        </authorList>
    </citation>
    <scope>NUCLEOTIDE SEQUENCE</scope>
    <source>
        <tissue evidence="2">Salivary gland</tissue>
    </source>
</reference>
<proteinExistence type="evidence at transcript level"/>
<evidence type="ECO:0008006" key="3">
    <source>
        <dbReference type="Google" id="ProtNLM"/>
    </source>
</evidence>
<accession>G3MQN9</accession>
<dbReference type="GO" id="GO:0030682">
    <property type="term" value="P:symbiont-mediated perturbation of host defenses"/>
    <property type="evidence" value="ECO:0007669"/>
    <property type="project" value="InterPro"/>
</dbReference>
<feature type="chain" id="PRO_5003447554" description="Lipocalin/cytosolic fatty-acid binding domain-containing protein" evidence="1">
    <location>
        <begin position="23"/>
        <end position="183"/>
    </location>
</feature>
<evidence type="ECO:0000313" key="2">
    <source>
        <dbReference type="EMBL" id="AEO35807.1"/>
    </source>
</evidence>
<dbReference type="EMBL" id="JO844190">
    <property type="protein sequence ID" value="AEO35807.1"/>
    <property type="molecule type" value="mRNA"/>
</dbReference>
<dbReference type="Pfam" id="PF02098">
    <property type="entry name" value="His_binding"/>
    <property type="match status" value="1"/>
</dbReference>
<feature type="signal peptide" evidence="1">
    <location>
        <begin position="1"/>
        <end position="22"/>
    </location>
</feature>
<evidence type="ECO:0000256" key="1">
    <source>
        <dbReference type="SAM" id="SignalP"/>
    </source>
</evidence>
<dbReference type="Gene3D" id="2.40.128.20">
    <property type="match status" value="1"/>
</dbReference>
<name>G3MQN9_AMBMU</name>
<sequence length="183" mass="20355">MRSSSIIFFVVTKLFLLSLAGAVSRGPNKLQREVPDTFKIFEAFPHPVGVMDIDNDTILDCLSARRAEMDPEAQTATYVWSLAGSEGKTRAHVPVYHMPGDSPDATRYSVGSKDGPVEVGYFRYTDYKDCAILELPHFGDQCTLWVSEEVRDSIPAECLEQYADICGEGAPIYDKEMCEDADK</sequence>